<protein>
    <submittedName>
        <fullName evidence="1">Uncharacterized protein</fullName>
    </submittedName>
</protein>
<evidence type="ECO:0000313" key="1">
    <source>
        <dbReference type="EMBL" id="OQR86667.1"/>
    </source>
</evidence>
<organism evidence="1 2">
    <name type="scientific">Achlya hypogyna</name>
    <name type="common">Oomycete</name>
    <name type="synonym">Protoachlya hypogyna</name>
    <dbReference type="NCBI Taxonomy" id="1202772"/>
    <lineage>
        <taxon>Eukaryota</taxon>
        <taxon>Sar</taxon>
        <taxon>Stramenopiles</taxon>
        <taxon>Oomycota</taxon>
        <taxon>Saprolegniomycetes</taxon>
        <taxon>Saprolegniales</taxon>
        <taxon>Achlyaceae</taxon>
        <taxon>Achlya</taxon>
    </lineage>
</organism>
<evidence type="ECO:0000313" key="2">
    <source>
        <dbReference type="Proteomes" id="UP000243579"/>
    </source>
</evidence>
<dbReference type="AlphaFoldDB" id="A0A1V9YLU7"/>
<dbReference type="SUPFAM" id="SSF50370">
    <property type="entry name" value="Ricin B-like lectins"/>
    <property type="match status" value="1"/>
</dbReference>
<dbReference type="EMBL" id="JNBR01001491">
    <property type="protein sequence ID" value="OQR86667.1"/>
    <property type="molecule type" value="Genomic_DNA"/>
</dbReference>
<reference evidence="1 2" key="1">
    <citation type="journal article" date="2014" name="Genome Biol. Evol.">
        <title>The secreted proteins of Achlya hypogyna and Thraustotheca clavata identify the ancestral oomycete secretome and reveal gene acquisitions by horizontal gene transfer.</title>
        <authorList>
            <person name="Misner I."/>
            <person name="Blouin N."/>
            <person name="Leonard G."/>
            <person name="Richards T.A."/>
            <person name="Lane C.E."/>
        </authorList>
    </citation>
    <scope>NUCLEOTIDE SEQUENCE [LARGE SCALE GENOMIC DNA]</scope>
    <source>
        <strain evidence="1 2">ATCC 48635</strain>
    </source>
</reference>
<name>A0A1V9YLU7_ACHHY</name>
<comment type="caution">
    <text evidence="1">The sequence shown here is derived from an EMBL/GenBank/DDBJ whole genome shotgun (WGS) entry which is preliminary data.</text>
</comment>
<keyword evidence="2" id="KW-1185">Reference proteome</keyword>
<gene>
    <name evidence="1" type="ORF">ACHHYP_20470</name>
</gene>
<dbReference type="OrthoDB" id="78530at2759"/>
<sequence>MCPQCDALDTAATSRAPLSPFAPTVPTTALEELNVQQIIHLLTLADFPKELITGVQVKEVNGEALKHCDSHHDLSELGISDPATAVYVLRQIERFKLCGVPSSFLPFTPSPTEIYRIHSVKVPSKCIHLASGANNHAPNGDRCHLWTTVVDSRHHAQEWVFVDGLIKSVKDPTKCIHVMSGSTSPAFNGDLCHLWHIVPGRHAAQEWILDGKLLKSAKCPTKCIHLASGRNPSYNGDVCHLWDIQVGDYAAQEWILVPFSDPPPSLGF</sequence>
<dbReference type="Gene3D" id="2.80.10.50">
    <property type="match status" value="1"/>
</dbReference>
<dbReference type="PROSITE" id="PS50231">
    <property type="entry name" value="RICIN_B_LECTIN"/>
    <property type="match status" value="1"/>
</dbReference>
<dbReference type="InterPro" id="IPR035992">
    <property type="entry name" value="Ricin_B-like_lectins"/>
</dbReference>
<accession>A0A1V9YLU7</accession>
<proteinExistence type="predicted"/>
<dbReference type="Proteomes" id="UP000243579">
    <property type="component" value="Unassembled WGS sequence"/>
</dbReference>